<dbReference type="GO" id="GO:0031119">
    <property type="term" value="P:tRNA pseudouridine synthesis"/>
    <property type="evidence" value="ECO:0007669"/>
    <property type="project" value="UniProtKB-UniRule"/>
</dbReference>
<evidence type="ECO:0000313" key="10">
    <source>
        <dbReference type="Proteomes" id="UP000018680"/>
    </source>
</evidence>
<dbReference type="CDD" id="cd02570">
    <property type="entry name" value="PseudoU_synth_EcTruA"/>
    <property type="match status" value="1"/>
</dbReference>
<dbReference type="KEGG" id="slr:L21SP2_2412"/>
<evidence type="ECO:0000256" key="1">
    <source>
        <dbReference type="ARBA" id="ARBA00009375"/>
    </source>
</evidence>
<evidence type="ECO:0000256" key="6">
    <source>
        <dbReference type="PIRSR" id="PIRSR001430-2"/>
    </source>
</evidence>
<dbReference type="EMBL" id="CP006939">
    <property type="protein sequence ID" value="AHC15765.1"/>
    <property type="molecule type" value="Genomic_DNA"/>
</dbReference>
<accession>V5WJF2</accession>
<dbReference type="NCBIfam" id="TIGR00071">
    <property type="entry name" value="hisT_truA"/>
    <property type="match status" value="1"/>
</dbReference>
<dbReference type="Gene3D" id="3.30.70.580">
    <property type="entry name" value="Pseudouridine synthase I, catalytic domain, N-terminal subdomain"/>
    <property type="match status" value="1"/>
</dbReference>
<dbReference type="PANTHER" id="PTHR11142">
    <property type="entry name" value="PSEUDOURIDYLATE SYNTHASE"/>
    <property type="match status" value="1"/>
</dbReference>
<comment type="similarity">
    <text evidence="1 4 7">Belongs to the tRNA pseudouridine synthase TruA family.</text>
</comment>
<evidence type="ECO:0000256" key="5">
    <source>
        <dbReference type="PIRSR" id="PIRSR001430-1"/>
    </source>
</evidence>
<dbReference type="InterPro" id="IPR020103">
    <property type="entry name" value="PsdUridine_synth_cat_dom_sf"/>
</dbReference>
<evidence type="ECO:0000259" key="8">
    <source>
        <dbReference type="Pfam" id="PF01416"/>
    </source>
</evidence>
<dbReference type="PATRIC" id="fig|1307761.3.peg.2404"/>
<dbReference type="InterPro" id="IPR020094">
    <property type="entry name" value="TruA/RsuA/RluB/E/F_N"/>
</dbReference>
<sequence>MRNIKLTIAYDGTDFQGWQIQKSGRTVQGEIQKGLSRMHKSEIKVHCAGRTDSGVHANGQVINFPSNLEIPADQYTRAVSSFFPKDISVIRSEEVDESFHARYSAVMRHYKYYIFPSRVRVPQYRLYSLRTVHQPDLINLNRMASVLVGEHDFTTFSTPNEQVPNRMRRVYAASFHPQGDFLVFRISGNAFLWKMVRSIVGSLLEYDEKGFDANHVRHALESRDRGYAGMTAQARGLFFDRVDY</sequence>
<reference evidence="9 10" key="1">
    <citation type="journal article" date="2015" name="Stand. Genomic Sci.">
        <title>Complete genome sequence and description of Salinispira pacifica gen. nov., sp. nov., a novel spirochaete isolated form a hypersaline microbial mat.</title>
        <authorList>
            <person name="Ben Hania W."/>
            <person name="Joseph M."/>
            <person name="Schumann P."/>
            <person name="Bunk B."/>
            <person name="Fiebig A."/>
            <person name="Sproer C."/>
            <person name="Klenk H.P."/>
            <person name="Fardeau M.L."/>
            <person name="Spring S."/>
        </authorList>
    </citation>
    <scope>NUCLEOTIDE SEQUENCE [LARGE SCALE GENOMIC DNA]</scope>
    <source>
        <strain evidence="9 10">L21-RPul-D2</strain>
    </source>
</reference>
<dbReference type="GO" id="GO:0160147">
    <property type="term" value="F:tRNA pseudouridine(38-40) synthase activity"/>
    <property type="evidence" value="ECO:0007669"/>
    <property type="project" value="UniProtKB-EC"/>
</dbReference>
<evidence type="ECO:0000256" key="7">
    <source>
        <dbReference type="RuleBase" id="RU003792"/>
    </source>
</evidence>
<keyword evidence="9" id="KW-0456">Lyase</keyword>
<dbReference type="FunFam" id="3.30.70.580:FF:000001">
    <property type="entry name" value="tRNA pseudouridine synthase A"/>
    <property type="match status" value="1"/>
</dbReference>
<feature type="domain" description="Pseudouridine synthase I TruA alpha/beta" evidence="8">
    <location>
        <begin position="144"/>
        <end position="244"/>
    </location>
</feature>
<keyword evidence="3 4" id="KW-0413">Isomerase</keyword>
<comment type="subunit">
    <text evidence="4">Homodimer.</text>
</comment>
<organism evidence="9 10">
    <name type="scientific">Salinispira pacifica</name>
    <dbReference type="NCBI Taxonomy" id="1307761"/>
    <lineage>
        <taxon>Bacteria</taxon>
        <taxon>Pseudomonadati</taxon>
        <taxon>Spirochaetota</taxon>
        <taxon>Spirochaetia</taxon>
        <taxon>Spirochaetales</taxon>
        <taxon>Spirochaetaceae</taxon>
        <taxon>Salinispira</taxon>
    </lineage>
</organism>
<name>V5WJF2_9SPIO</name>
<dbReference type="STRING" id="1307761.L21SP2_2412"/>
<keyword evidence="2 4" id="KW-0819">tRNA processing</keyword>
<dbReference type="SUPFAM" id="SSF55120">
    <property type="entry name" value="Pseudouridine synthase"/>
    <property type="match status" value="1"/>
</dbReference>
<keyword evidence="10" id="KW-1185">Reference proteome</keyword>
<dbReference type="HOGENOM" id="CLU_014673_0_1_12"/>
<dbReference type="HAMAP" id="MF_00171">
    <property type="entry name" value="TruA"/>
    <property type="match status" value="1"/>
</dbReference>
<dbReference type="InterPro" id="IPR020097">
    <property type="entry name" value="PsdUridine_synth_TruA_a/b_dom"/>
</dbReference>
<dbReference type="RefSeq" id="WP_024268669.1">
    <property type="nucleotide sequence ID" value="NC_023035.1"/>
</dbReference>
<comment type="caution">
    <text evidence="4">Lacks conserved residue(s) required for the propagation of feature annotation.</text>
</comment>
<dbReference type="GO" id="GO:0016829">
    <property type="term" value="F:lyase activity"/>
    <property type="evidence" value="ECO:0007669"/>
    <property type="project" value="UniProtKB-KW"/>
</dbReference>
<proteinExistence type="inferred from homology"/>
<dbReference type="OrthoDB" id="9811823at2"/>
<evidence type="ECO:0000256" key="2">
    <source>
        <dbReference type="ARBA" id="ARBA00022694"/>
    </source>
</evidence>
<evidence type="ECO:0000313" key="9">
    <source>
        <dbReference type="EMBL" id="AHC15765.1"/>
    </source>
</evidence>
<dbReference type="Proteomes" id="UP000018680">
    <property type="component" value="Chromosome"/>
</dbReference>
<dbReference type="InterPro" id="IPR020095">
    <property type="entry name" value="PsdUridine_synth_TruA_C"/>
</dbReference>
<evidence type="ECO:0000256" key="3">
    <source>
        <dbReference type="ARBA" id="ARBA00023235"/>
    </source>
</evidence>
<feature type="active site" description="Nucleophile" evidence="4 5">
    <location>
        <position position="52"/>
    </location>
</feature>
<dbReference type="PANTHER" id="PTHR11142:SF0">
    <property type="entry name" value="TRNA PSEUDOURIDINE SYNTHASE-LIKE 1"/>
    <property type="match status" value="1"/>
</dbReference>
<evidence type="ECO:0000256" key="4">
    <source>
        <dbReference type="HAMAP-Rule" id="MF_00171"/>
    </source>
</evidence>
<gene>
    <name evidence="4" type="primary">truA</name>
    <name evidence="9" type="ORF">L21SP2_2412</name>
</gene>
<dbReference type="eggNOG" id="COG0101">
    <property type="taxonomic scope" value="Bacteria"/>
</dbReference>
<comment type="function">
    <text evidence="4">Formation of pseudouridine at positions 38, 39 and 40 in the anticodon stem and loop of transfer RNAs.</text>
</comment>
<feature type="binding site" evidence="4 6">
    <location>
        <position position="110"/>
    </location>
    <ligand>
        <name>substrate</name>
    </ligand>
</feature>
<dbReference type="EC" id="5.4.99.12" evidence="4"/>
<dbReference type="PIRSF" id="PIRSF001430">
    <property type="entry name" value="tRNA_psdUrid_synth"/>
    <property type="match status" value="1"/>
</dbReference>
<dbReference type="GO" id="GO:0003723">
    <property type="term" value="F:RNA binding"/>
    <property type="evidence" value="ECO:0007669"/>
    <property type="project" value="InterPro"/>
</dbReference>
<comment type="catalytic activity">
    <reaction evidence="4 7">
        <text>uridine(38/39/40) in tRNA = pseudouridine(38/39/40) in tRNA</text>
        <dbReference type="Rhea" id="RHEA:22376"/>
        <dbReference type="Rhea" id="RHEA-COMP:10085"/>
        <dbReference type="Rhea" id="RHEA-COMP:10087"/>
        <dbReference type="ChEBI" id="CHEBI:65314"/>
        <dbReference type="ChEBI" id="CHEBI:65315"/>
        <dbReference type="EC" id="5.4.99.12"/>
    </reaction>
</comment>
<dbReference type="AlphaFoldDB" id="V5WJF2"/>
<dbReference type="Pfam" id="PF01416">
    <property type="entry name" value="PseudoU_synth_1"/>
    <property type="match status" value="2"/>
</dbReference>
<protein>
    <recommendedName>
        <fullName evidence="4">tRNA pseudouridine synthase A</fullName>
        <ecNumber evidence="4">5.4.99.12</ecNumber>
    </recommendedName>
    <alternativeName>
        <fullName evidence="4">tRNA pseudouridine(38-40) synthase</fullName>
    </alternativeName>
    <alternativeName>
        <fullName evidence="4">tRNA pseudouridylate synthase I</fullName>
    </alternativeName>
    <alternativeName>
        <fullName evidence="4">tRNA-uridine isomerase I</fullName>
    </alternativeName>
</protein>
<feature type="domain" description="Pseudouridine synthase I TruA alpha/beta" evidence="8">
    <location>
        <begin position="9"/>
        <end position="104"/>
    </location>
</feature>
<dbReference type="Gene3D" id="3.30.70.660">
    <property type="entry name" value="Pseudouridine synthase I, catalytic domain, C-terminal subdomain"/>
    <property type="match status" value="1"/>
</dbReference>
<dbReference type="InterPro" id="IPR001406">
    <property type="entry name" value="PsdUridine_synth_TruA"/>
</dbReference>